<dbReference type="GO" id="GO:0006284">
    <property type="term" value="P:base-excision repair"/>
    <property type="evidence" value="ECO:0007669"/>
    <property type="project" value="InterPro"/>
</dbReference>
<dbReference type="EC" id="3.2.2.-" evidence="5"/>
<gene>
    <name evidence="6" type="ORF">ACD_2C00119G0011</name>
</gene>
<dbReference type="EMBL" id="AMFJ01000119">
    <property type="protein sequence ID" value="EKE29700.1"/>
    <property type="molecule type" value="Genomic_DNA"/>
</dbReference>
<dbReference type="GO" id="GO:0003677">
    <property type="term" value="F:DNA binding"/>
    <property type="evidence" value="ECO:0007669"/>
    <property type="project" value="InterPro"/>
</dbReference>
<evidence type="ECO:0000256" key="2">
    <source>
        <dbReference type="ARBA" id="ARBA00022763"/>
    </source>
</evidence>
<accession>K2H1J6</accession>
<evidence type="ECO:0000256" key="1">
    <source>
        <dbReference type="ARBA" id="ARBA00009232"/>
    </source>
</evidence>
<evidence type="ECO:0000256" key="4">
    <source>
        <dbReference type="ARBA" id="ARBA00023204"/>
    </source>
</evidence>
<dbReference type="InterPro" id="IPR003180">
    <property type="entry name" value="MPG"/>
</dbReference>
<reference evidence="6" key="1">
    <citation type="journal article" date="2012" name="Science">
        <title>Fermentation, hydrogen, and sulfur metabolism in multiple uncultivated bacterial phyla.</title>
        <authorList>
            <person name="Wrighton K.C."/>
            <person name="Thomas B.C."/>
            <person name="Sharon I."/>
            <person name="Miller C.S."/>
            <person name="Castelle C.J."/>
            <person name="VerBerkmoes N.C."/>
            <person name="Wilkins M.J."/>
            <person name="Hettich R.L."/>
            <person name="Lipton M.S."/>
            <person name="Williams K.H."/>
            <person name="Long P.E."/>
            <person name="Banfield J.F."/>
        </authorList>
    </citation>
    <scope>NUCLEOTIDE SEQUENCE [LARGE SCALE GENOMIC DNA]</scope>
</reference>
<keyword evidence="2 5" id="KW-0227">DNA damage</keyword>
<evidence type="ECO:0000313" key="6">
    <source>
        <dbReference type="EMBL" id="EKE29700.1"/>
    </source>
</evidence>
<dbReference type="SUPFAM" id="SSF50486">
    <property type="entry name" value="FMT C-terminal domain-like"/>
    <property type="match status" value="1"/>
</dbReference>
<dbReference type="InterPro" id="IPR036995">
    <property type="entry name" value="MPG_sf"/>
</dbReference>
<name>K2H1J6_9BACT</name>
<evidence type="ECO:0000256" key="3">
    <source>
        <dbReference type="ARBA" id="ARBA00022801"/>
    </source>
</evidence>
<dbReference type="PANTHER" id="PTHR10429">
    <property type="entry name" value="DNA-3-METHYLADENINE GLYCOSYLASE"/>
    <property type="match status" value="1"/>
</dbReference>
<sequence length="186" mass="22982">MILKDDFFNRDTLEVWYDLLGKKLIYIDKEWKRFSWIINETEAYKWSEDEASHAFRWITPRNRIMFETYGHVYVYFIYWMYHCMNFTTGRQWEAGAVLIRSIIPQEGISEMMANRKTDELKKLTDWPWKICQAFGIDKDVHGRKICLESDIFIEDVWYAPGKEIKSWSRIWIRRWTDKMWRFRFDN</sequence>
<proteinExistence type="inferred from homology"/>
<protein>
    <recommendedName>
        <fullName evidence="5">Putative 3-methyladenine DNA glycosylase</fullName>
        <ecNumber evidence="5">3.2.2.-</ecNumber>
    </recommendedName>
</protein>
<dbReference type="HAMAP" id="MF_00527">
    <property type="entry name" value="3MGH"/>
    <property type="match status" value="1"/>
</dbReference>
<dbReference type="PANTHER" id="PTHR10429:SF0">
    <property type="entry name" value="DNA-3-METHYLADENINE GLYCOSYLASE"/>
    <property type="match status" value="1"/>
</dbReference>
<dbReference type="Pfam" id="PF02245">
    <property type="entry name" value="Pur_DNA_glyco"/>
    <property type="match status" value="1"/>
</dbReference>
<dbReference type="Gene3D" id="3.10.300.10">
    <property type="entry name" value="Methylpurine-DNA glycosylase (MPG)"/>
    <property type="match status" value="1"/>
</dbReference>
<dbReference type="AlphaFoldDB" id="K2H1J6"/>
<comment type="caution">
    <text evidence="6">The sequence shown here is derived from an EMBL/GenBank/DDBJ whole genome shotgun (WGS) entry which is preliminary data.</text>
</comment>
<evidence type="ECO:0000256" key="5">
    <source>
        <dbReference type="HAMAP-Rule" id="MF_00527"/>
    </source>
</evidence>
<dbReference type="GO" id="GO:0003905">
    <property type="term" value="F:alkylbase DNA N-glycosylase activity"/>
    <property type="evidence" value="ECO:0007669"/>
    <property type="project" value="InterPro"/>
</dbReference>
<dbReference type="InterPro" id="IPR011034">
    <property type="entry name" value="Formyl_transferase-like_C_sf"/>
</dbReference>
<comment type="similarity">
    <text evidence="1 5">Belongs to the DNA glycosylase MPG family.</text>
</comment>
<dbReference type="CDD" id="cd00540">
    <property type="entry name" value="AAG"/>
    <property type="match status" value="1"/>
</dbReference>
<keyword evidence="4 5" id="KW-0234">DNA repair</keyword>
<keyword evidence="3 5" id="KW-0378">Hydrolase</keyword>
<organism evidence="6">
    <name type="scientific">uncultured bacterium</name>
    <name type="common">gcode 4</name>
    <dbReference type="NCBI Taxonomy" id="1234023"/>
    <lineage>
        <taxon>Bacteria</taxon>
        <taxon>environmental samples</taxon>
    </lineage>
</organism>